<feature type="coiled-coil region" evidence="1">
    <location>
        <begin position="64"/>
        <end position="122"/>
    </location>
</feature>
<proteinExistence type="predicted"/>
<dbReference type="AlphaFoldDB" id="Q9JPF3"/>
<accession>Q9JPF3</accession>
<sequence>MRWRVRWSASNVRRSRMNLVKLLANNWQPIAIIALVGTGLAVSHHQGYKSAFAKQQAVIEKMKRDKAQALLLSAQNYARELEQARAEAKKYEVKAHAVGMALAKKQAEVSRLKTENKKEIENVLTQDRKNAGGGCIDGFGHHGLQLYKRALGYGN</sequence>
<reference evidence="2" key="1">
    <citation type="journal article" date="2000" name="Infect. Immun.">
        <title>Molecular and biological analysis of eight genetic islands that distinguish Neisseria meningitidis from the closely related pathogen Neisseria gonorrhoeae.</title>
        <authorList>
            <person name="Klee S.R."/>
            <person name="Nassif X."/>
            <person name="Kusecek B."/>
            <person name="Merker P."/>
            <person name="Beretti J.L."/>
            <person name="Achtman M."/>
            <person name="Tinsley C.R."/>
        </authorList>
    </citation>
    <scope>NUCLEOTIDE SEQUENCE</scope>
    <source>
        <strain evidence="2">Z2491</strain>
    </source>
</reference>
<evidence type="ECO:0000256" key="1">
    <source>
        <dbReference type="SAM" id="Coils"/>
    </source>
</evidence>
<organism evidence="2">
    <name type="scientific">Neisseria meningitidis</name>
    <dbReference type="NCBI Taxonomy" id="487"/>
    <lineage>
        <taxon>Bacteria</taxon>
        <taxon>Pseudomonadati</taxon>
        <taxon>Pseudomonadota</taxon>
        <taxon>Betaproteobacteria</taxon>
        <taxon>Neisseriales</taxon>
        <taxon>Neisseriaceae</taxon>
        <taxon>Neisseria</taxon>
    </lineage>
</organism>
<protein>
    <submittedName>
        <fullName evidence="2">Uncharacterized protein rth19</fullName>
    </submittedName>
</protein>
<keyword evidence="1" id="KW-0175">Coiled coil</keyword>
<evidence type="ECO:0000313" key="2">
    <source>
        <dbReference type="EMBL" id="CAB71977.1"/>
    </source>
</evidence>
<dbReference type="EMBL" id="AJ391256">
    <property type="protein sequence ID" value="CAB71977.1"/>
    <property type="molecule type" value="Genomic_DNA"/>
</dbReference>
<name>Q9JPF3_NEIME</name>
<gene>
    <name evidence="2" type="primary">rth19</name>
</gene>